<evidence type="ECO:0000313" key="19">
    <source>
        <dbReference type="Proteomes" id="UP000678228"/>
    </source>
</evidence>
<dbReference type="InterPro" id="IPR003594">
    <property type="entry name" value="HATPase_dom"/>
</dbReference>
<feature type="transmembrane region" description="Helical" evidence="15">
    <location>
        <begin position="6"/>
        <end position="29"/>
    </location>
</feature>
<dbReference type="InterPro" id="IPR036890">
    <property type="entry name" value="HATPase_C_sf"/>
</dbReference>
<dbReference type="InterPro" id="IPR050398">
    <property type="entry name" value="HssS/ArlS-like"/>
</dbReference>
<comment type="subcellular location">
    <subcellularLocation>
        <location evidence="2">Cell membrane</location>
        <topology evidence="2">Multi-pass membrane protein</topology>
    </subcellularLocation>
</comment>
<feature type="coiled-coil region" evidence="14">
    <location>
        <begin position="209"/>
        <end position="243"/>
    </location>
</feature>
<evidence type="ECO:0000256" key="15">
    <source>
        <dbReference type="SAM" id="Phobius"/>
    </source>
</evidence>
<dbReference type="PRINTS" id="PR00344">
    <property type="entry name" value="BCTRLSENSOR"/>
</dbReference>
<dbReference type="Gene3D" id="1.10.287.130">
    <property type="match status" value="1"/>
</dbReference>
<dbReference type="AlphaFoldDB" id="A0A941APU3"/>
<keyword evidence="9" id="KW-0418">Kinase</keyword>
<dbReference type="Pfam" id="PF00512">
    <property type="entry name" value="HisKA"/>
    <property type="match status" value="1"/>
</dbReference>
<dbReference type="Gene3D" id="6.10.340.10">
    <property type="match status" value="1"/>
</dbReference>
<dbReference type="PANTHER" id="PTHR45528:SF8">
    <property type="entry name" value="HISTIDINE KINASE"/>
    <property type="match status" value="1"/>
</dbReference>
<evidence type="ECO:0000259" key="17">
    <source>
        <dbReference type="PROSITE" id="PS50885"/>
    </source>
</evidence>
<dbReference type="SUPFAM" id="SSF158472">
    <property type="entry name" value="HAMP domain-like"/>
    <property type="match status" value="1"/>
</dbReference>
<dbReference type="SMART" id="SM00304">
    <property type="entry name" value="HAMP"/>
    <property type="match status" value="1"/>
</dbReference>
<dbReference type="GO" id="GO:0000155">
    <property type="term" value="F:phosphorelay sensor kinase activity"/>
    <property type="evidence" value="ECO:0007669"/>
    <property type="project" value="InterPro"/>
</dbReference>
<dbReference type="SMART" id="SM00388">
    <property type="entry name" value="HisKA"/>
    <property type="match status" value="1"/>
</dbReference>
<dbReference type="EC" id="2.7.13.3" evidence="3"/>
<feature type="transmembrane region" description="Helical" evidence="15">
    <location>
        <begin position="161"/>
        <end position="181"/>
    </location>
</feature>
<keyword evidence="7 15" id="KW-0812">Transmembrane</keyword>
<keyword evidence="13 15" id="KW-0472">Membrane</keyword>
<dbReference type="GO" id="GO:0005524">
    <property type="term" value="F:ATP binding"/>
    <property type="evidence" value="ECO:0007669"/>
    <property type="project" value="UniProtKB-KW"/>
</dbReference>
<gene>
    <name evidence="18" type="ORF">J7W16_12145</name>
</gene>
<dbReference type="InterPro" id="IPR004358">
    <property type="entry name" value="Sig_transdc_His_kin-like_C"/>
</dbReference>
<dbReference type="SUPFAM" id="SSF55874">
    <property type="entry name" value="ATPase domain of HSP90 chaperone/DNA topoisomerase II/histidine kinase"/>
    <property type="match status" value="1"/>
</dbReference>
<dbReference type="PROSITE" id="PS50885">
    <property type="entry name" value="HAMP"/>
    <property type="match status" value="1"/>
</dbReference>
<dbReference type="PROSITE" id="PS50109">
    <property type="entry name" value="HIS_KIN"/>
    <property type="match status" value="1"/>
</dbReference>
<dbReference type="InterPro" id="IPR003660">
    <property type="entry name" value="HAMP_dom"/>
</dbReference>
<keyword evidence="11 15" id="KW-1133">Transmembrane helix</keyword>
<dbReference type="Pfam" id="PF02518">
    <property type="entry name" value="HATPase_c"/>
    <property type="match status" value="1"/>
</dbReference>
<keyword evidence="5" id="KW-0597">Phosphoprotein</keyword>
<sequence>MKIRTWLMVTYLIVMFLPLAAAYGFFLLVQEWDQSKRLADMFELNEQIRTIEDHLQSRSLYQVQPKEEIEKQLPEETKRAGVTIQLYRSDGVLVYHSDDDYQTLQQVDRSQLMKNLYNYELSYQFLSVKKPIYEDQQIHGIYEIQMDRSDWVDGVKERRTMMIASLMILFTALYGAVIILLQRKLNRPLKQLMNGMSSFAAMQKPIHFKQKKNDEIGQLMRHFEQMQEQIVNAQQAAKKEQEEKQLMMASFSHDIKTPLTALQTYAEALQDESNLTPAERKEYLQILKNKSSHLKGIIEDLTTYAKLQSSQYDIELPEVDAEEFFDMLFEGYDELARQQGILLQKHAVISGTCFMNDQQMVRYLDNLMSNALRYTPTGSMIGLAVINAGEELPEWIFEEARSQLEQFHEDHALLIVQNDGPKIHDLEAVFTPFYQEEDARTFEQAKHTGLGLSIAKRIAEKHNGEMKLSSFNGKGTLITMRFKQKRT</sequence>
<evidence type="ECO:0000256" key="4">
    <source>
        <dbReference type="ARBA" id="ARBA00022475"/>
    </source>
</evidence>
<comment type="caution">
    <text evidence="18">The sequence shown here is derived from an EMBL/GenBank/DDBJ whole genome shotgun (WGS) entry which is preliminary data.</text>
</comment>
<evidence type="ECO:0000256" key="9">
    <source>
        <dbReference type="ARBA" id="ARBA00022777"/>
    </source>
</evidence>
<evidence type="ECO:0000256" key="7">
    <source>
        <dbReference type="ARBA" id="ARBA00022692"/>
    </source>
</evidence>
<dbReference type="InterPro" id="IPR036097">
    <property type="entry name" value="HisK_dim/P_sf"/>
</dbReference>
<dbReference type="Gene3D" id="3.30.565.10">
    <property type="entry name" value="Histidine kinase-like ATPase, C-terminal domain"/>
    <property type="match status" value="1"/>
</dbReference>
<proteinExistence type="predicted"/>
<evidence type="ECO:0000313" key="18">
    <source>
        <dbReference type="EMBL" id="MBP3951882.1"/>
    </source>
</evidence>
<evidence type="ECO:0000256" key="1">
    <source>
        <dbReference type="ARBA" id="ARBA00000085"/>
    </source>
</evidence>
<keyword evidence="8" id="KW-0547">Nucleotide-binding</keyword>
<comment type="catalytic activity">
    <reaction evidence="1">
        <text>ATP + protein L-histidine = ADP + protein N-phospho-L-histidine.</text>
        <dbReference type="EC" id="2.7.13.3"/>
    </reaction>
</comment>
<evidence type="ECO:0000256" key="8">
    <source>
        <dbReference type="ARBA" id="ARBA00022741"/>
    </source>
</evidence>
<name>A0A941APU3_9BACI</name>
<dbReference type="CDD" id="cd00082">
    <property type="entry name" value="HisKA"/>
    <property type="match status" value="1"/>
</dbReference>
<evidence type="ECO:0000256" key="14">
    <source>
        <dbReference type="SAM" id="Coils"/>
    </source>
</evidence>
<evidence type="ECO:0000256" key="13">
    <source>
        <dbReference type="ARBA" id="ARBA00023136"/>
    </source>
</evidence>
<evidence type="ECO:0000256" key="3">
    <source>
        <dbReference type="ARBA" id="ARBA00012438"/>
    </source>
</evidence>
<evidence type="ECO:0000256" key="6">
    <source>
        <dbReference type="ARBA" id="ARBA00022679"/>
    </source>
</evidence>
<dbReference type="InterPro" id="IPR003661">
    <property type="entry name" value="HisK_dim/P_dom"/>
</dbReference>
<dbReference type="CDD" id="cd06225">
    <property type="entry name" value="HAMP"/>
    <property type="match status" value="1"/>
</dbReference>
<keyword evidence="19" id="KW-1185">Reference proteome</keyword>
<dbReference type="GO" id="GO:0005886">
    <property type="term" value="C:plasma membrane"/>
    <property type="evidence" value="ECO:0007669"/>
    <property type="project" value="UniProtKB-SubCell"/>
</dbReference>
<dbReference type="InterPro" id="IPR005467">
    <property type="entry name" value="His_kinase_dom"/>
</dbReference>
<reference evidence="18" key="1">
    <citation type="submission" date="2021-03" db="EMBL/GenBank/DDBJ databases">
        <title>Bacillus suaedae sp. nov., isolated from Suaeda aralocaspica.</title>
        <authorList>
            <person name="Lei R.F.R."/>
        </authorList>
    </citation>
    <scope>NUCLEOTIDE SEQUENCE</scope>
    <source>
        <strain evidence="18">YZJH907-2</strain>
    </source>
</reference>
<protein>
    <recommendedName>
        <fullName evidence="3">histidine kinase</fullName>
        <ecNumber evidence="3">2.7.13.3</ecNumber>
    </recommendedName>
</protein>
<dbReference type="Proteomes" id="UP000678228">
    <property type="component" value="Unassembled WGS sequence"/>
</dbReference>
<evidence type="ECO:0000256" key="12">
    <source>
        <dbReference type="ARBA" id="ARBA00023012"/>
    </source>
</evidence>
<feature type="domain" description="Histidine kinase" evidence="16">
    <location>
        <begin position="250"/>
        <end position="486"/>
    </location>
</feature>
<evidence type="ECO:0000256" key="10">
    <source>
        <dbReference type="ARBA" id="ARBA00022840"/>
    </source>
</evidence>
<evidence type="ECO:0000259" key="16">
    <source>
        <dbReference type="PROSITE" id="PS50109"/>
    </source>
</evidence>
<keyword evidence="10" id="KW-0067">ATP-binding</keyword>
<evidence type="ECO:0000256" key="2">
    <source>
        <dbReference type="ARBA" id="ARBA00004651"/>
    </source>
</evidence>
<dbReference type="Pfam" id="PF00672">
    <property type="entry name" value="HAMP"/>
    <property type="match status" value="1"/>
</dbReference>
<dbReference type="SMART" id="SM00387">
    <property type="entry name" value="HATPase_c"/>
    <property type="match status" value="1"/>
</dbReference>
<keyword evidence="14" id="KW-0175">Coiled coil</keyword>
<accession>A0A941APU3</accession>
<evidence type="ECO:0000256" key="5">
    <source>
        <dbReference type="ARBA" id="ARBA00022553"/>
    </source>
</evidence>
<keyword evidence="6" id="KW-0808">Transferase</keyword>
<dbReference type="RefSeq" id="WP_210597566.1">
    <property type="nucleotide sequence ID" value="NZ_JAGKSQ010000004.1"/>
</dbReference>
<feature type="domain" description="HAMP" evidence="17">
    <location>
        <begin position="183"/>
        <end position="235"/>
    </location>
</feature>
<keyword evidence="12" id="KW-0902">Two-component regulatory system</keyword>
<evidence type="ECO:0000256" key="11">
    <source>
        <dbReference type="ARBA" id="ARBA00022989"/>
    </source>
</evidence>
<organism evidence="18 19">
    <name type="scientific">Halalkalibacter suaedae</name>
    <dbReference type="NCBI Taxonomy" id="2822140"/>
    <lineage>
        <taxon>Bacteria</taxon>
        <taxon>Bacillati</taxon>
        <taxon>Bacillota</taxon>
        <taxon>Bacilli</taxon>
        <taxon>Bacillales</taxon>
        <taxon>Bacillaceae</taxon>
        <taxon>Halalkalibacter</taxon>
    </lineage>
</organism>
<keyword evidence="4" id="KW-1003">Cell membrane</keyword>
<dbReference type="EMBL" id="JAGKSQ010000004">
    <property type="protein sequence ID" value="MBP3951882.1"/>
    <property type="molecule type" value="Genomic_DNA"/>
</dbReference>
<dbReference type="PANTHER" id="PTHR45528">
    <property type="entry name" value="SENSOR HISTIDINE KINASE CPXA"/>
    <property type="match status" value="1"/>
</dbReference>
<dbReference type="SUPFAM" id="SSF47384">
    <property type="entry name" value="Homodimeric domain of signal transducing histidine kinase"/>
    <property type="match status" value="1"/>
</dbReference>